<feature type="domain" description="Syndetin C-terminal" evidence="2">
    <location>
        <begin position="1253"/>
        <end position="1491"/>
    </location>
</feature>
<evidence type="ECO:0000259" key="2">
    <source>
        <dbReference type="Pfam" id="PF10474"/>
    </source>
</evidence>
<feature type="region of interest" description="Disordered" evidence="1">
    <location>
        <begin position="847"/>
        <end position="869"/>
    </location>
</feature>
<dbReference type="EMBL" id="JALLPJ020000447">
    <property type="protein sequence ID" value="KAL3791781.1"/>
    <property type="molecule type" value="Genomic_DNA"/>
</dbReference>
<evidence type="ECO:0000313" key="3">
    <source>
        <dbReference type="EMBL" id="KAL3791781.1"/>
    </source>
</evidence>
<name>A0ABD3PX08_9STRA</name>
<sequence length="1514" mass="169433">MFSPASNLKLIERLRTLRTNTEENNATVENEGSPDSDAINDLNAIFSENLLSDEDRGDVASSSDGDEDSCAGEMYAICQTVDESLLGLYALNDERCKLPDDNLLALNHDYDWLLDGDLQYDHGLTPKSRRRKRFGELALDVPLEMMELEDPSLVTASCSPDSALDETLDSGEGIIEFADFAEFDCDASAIKANGDGEAETNVAELSLDEDWGGFASAKDDNKQSEVQFDDKVDEIQVKNTPEDDSFIGCVVDTSSDQVRCSQSTSHEASYEYKPTDEIHQLVTDLDAELDITIDECLNTSMDAPAEEEDCTNDNSLESQGRLQLSTHGNLRCNTYNSEHLKTSNGIQSQKAHQHPLLMSSMLMESLPMPIPDMDTDILASFTYRVQKGFRDVARLRSEEIDPNIEMLDDHILEKKLVDILHSGYFEGAGGDDDNFDSIVLDEVLNVPWPFYQLVLNEPVVENEYNVLDPEEVDSSNELNFDSYIFNRLSQLDASKGEVMNSILARVSLKKKSIDSGNERILAAELDLAAALMYANSSRESVQRMLSGYCIDDELFKSDQRNAIAGGLDVLDIADTRDRVEYLGATVERISDICAQEILFWNEIPNLKSHSSLPLRPEQYCDLIELARKLYNLTLDEEVLNHVTCLHSLRDRIQRLPAVLLECMEDSIAKLIQQMLNANDACNDVYLQQYESLVSSWISCCRLRDNDNDSRTCPMSTVADGWSSCLLKAFCFEVSKAYIHSMIDTIESDVAADFIRDEVERLKCSLTNDSDIDILMARLLENRQLQSPAFSHQALRSAEILSVFCLLCEHHSGIVDRLESVKAESPESNAEGDSGNVSSISADELSSAAASSSSSSEGTDDGQPDASLPHTFEFQNKTTDFKSSTHRCMLKSMNRSIRHPLFTFCESKLTQSIEYCISCTSTKLLLDDLCMMNDLLHQFSDFAVIFLGDEHDEDSDTCENIEISLAELCRAHLRSVHVEAMKTTGTLLRHETWQISSLDFTMAPADNDEKKSDGGGNIHQEQNAVLISLHHAILELLTGAMNNTTFKKIQITDRAILHGHGKRRYLMDFLQAKTLSQDVKDIHTKNLQLHNCDRLQILASSVMQFIEWRSHLSLPITTHSATNGLLKWTARLLSIGIRLPSVAEDAVTAVKTLFDLYILTVFRICGRSLINEDTLIGLNKKETNTSKPNTGVLSLTIEADICSPLHGEDFASLQNYISRARERLGGMVNLDKFQASETSSRSQSGLEHASARLKRDIAASVSCTFAALLAHVSSQVLRSNLESCEDARETIESFDLYAIDVISMTPQLIRQSCRLSSTHAISGKDVIFQIVCLGNLWAEDDIQEYSNSYVEDLHERCGELWAILSTSSPNMPDPLLRYTWDHVVRSAFHTLIEGFSKVTNCSTGGRSLMSMDLNTLSDGLNPGTVKKCLVDVYPTVTTPHASSYRGEGKQYVDAYIKVFFYPDEVLHQWITENHKTYRLEHMMSLVNAKRAVGQESERFWELLEESIRALYRHHK</sequence>
<organism evidence="3 4">
    <name type="scientific">Cyclotella atomus</name>
    <dbReference type="NCBI Taxonomy" id="382360"/>
    <lineage>
        <taxon>Eukaryota</taxon>
        <taxon>Sar</taxon>
        <taxon>Stramenopiles</taxon>
        <taxon>Ochrophyta</taxon>
        <taxon>Bacillariophyta</taxon>
        <taxon>Coscinodiscophyceae</taxon>
        <taxon>Thalassiosirophycidae</taxon>
        <taxon>Stephanodiscales</taxon>
        <taxon>Stephanodiscaceae</taxon>
        <taxon>Cyclotella</taxon>
    </lineage>
</organism>
<dbReference type="Pfam" id="PF10474">
    <property type="entry name" value="Syndetin_C"/>
    <property type="match status" value="1"/>
</dbReference>
<accession>A0ABD3PX08</accession>
<keyword evidence="4" id="KW-1185">Reference proteome</keyword>
<gene>
    <name evidence="3" type="ORF">ACHAWO_005701</name>
</gene>
<proteinExistence type="predicted"/>
<dbReference type="Proteomes" id="UP001530400">
    <property type="component" value="Unassembled WGS sequence"/>
</dbReference>
<dbReference type="PANTHER" id="PTHR13258">
    <property type="entry name" value="SYNDETIN"/>
    <property type="match status" value="1"/>
</dbReference>
<dbReference type="PANTHER" id="PTHR13258:SF0">
    <property type="entry name" value="SYNDETIN"/>
    <property type="match status" value="1"/>
</dbReference>
<reference evidence="3 4" key="1">
    <citation type="submission" date="2024-10" db="EMBL/GenBank/DDBJ databases">
        <title>Updated reference genomes for cyclostephanoid diatoms.</title>
        <authorList>
            <person name="Roberts W.R."/>
            <person name="Alverson A.J."/>
        </authorList>
    </citation>
    <scope>NUCLEOTIDE SEQUENCE [LARGE SCALE GENOMIC DNA]</scope>
    <source>
        <strain evidence="3 4">AJA010-31</strain>
    </source>
</reference>
<evidence type="ECO:0000313" key="4">
    <source>
        <dbReference type="Proteomes" id="UP001530400"/>
    </source>
</evidence>
<comment type="caution">
    <text evidence="3">The sequence shown here is derived from an EMBL/GenBank/DDBJ whole genome shotgun (WGS) entry which is preliminary data.</text>
</comment>
<evidence type="ECO:0000256" key="1">
    <source>
        <dbReference type="SAM" id="MobiDB-lite"/>
    </source>
</evidence>
<dbReference type="InterPro" id="IPR040047">
    <property type="entry name" value="VPS50"/>
</dbReference>
<dbReference type="InterPro" id="IPR019514">
    <property type="entry name" value="Syndetin_C"/>
</dbReference>
<protein>
    <recommendedName>
        <fullName evidence="2">Syndetin C-terminal domain-containing protein</fullName>
    </recommendedName>
</protein>